<accession>A0A0S4QTG5</accession>
<organism evidence="1 2">
    <name type="scientific">Parafrankia irregularis</name>
    <dbReference type="NCBI Taxonomy" id="795642"/>
    <lineage>
        <taxon>Bacteria</taxon>
        <taxon>Bacillati</taxon>
        <taxon>Actinomycetota</taxon>
        <taxon>Actinomycetes</taxon>
        <taxon>Frankiales</taxon>
        <taxon>Frankiaceae</taxon>
        <taxon>Parafrankia</taxon>
    </lineage>
</organism>
<evidence type="ECO:0000313" key="2">
    <source>
        <dbReference type="Proteomes" id="UP000198802"/>
    </source>
</evidence>
<sequence>MVDRELEYQKLTMPPGTDRRTAVAILTLHAEFGDWELDRSRIYPDGTRRVVLRRRRRPGGLPGYLPT</sequence>
<keyword evidence="2" id="KW-1185">Reference proteome</keyword>
<dbReference type="RefSeq" id="WP_054566111.1">
    <property type="nucleotide sequence ID" value="NZ_FAOZ01000018.1"/>
</dbReference>
<evidence type="ECO:0000313" key="1">
    <source>
        <dbReference type="EMBL" id="CUU58322.1"/>
    </source>
</evidence>
<name>A0A0S4QTG5_9ACTN</name>
<dbReference type="EMBL" id="FAOZ01000018">
    <property type="protein sequence ID" value="CUU58322.1"/>
    <property type="molecule type" value="Genomic_DNA"/>
</dbReference>
<gene>
    <name evidence="1" type="ORF">Ga0074812_11894</name>
</gene>
<proteinExistence type="predicted"/>
<protein>
    <submittedName>
        <fullName evidence="1">Uncharacterized protein</fullName>
    </submittedName>
</protein>
<dbReference type="InterPro" id="IPR043758">
    <property type="entry name" value="DUF5703"/>
</dbReference>
<dbReference type="Pfam" id="PF18963">
    <property type="entry name" value="DUF5703"/>
    <property type="match status" value="1"/>
</dbReference>
<dbReference type="Proteomes" id="UP000198802">
    <property type="component" value="Unassembled WGS sequence"/>
</dbReference>
<reference evidence="2" key="1">
    <citation type="submission" date="2015-11" db="EMBL/GenBank/DDBJ databases">
        <authorList>
            <person name="Varghese N."/>
        </authorList>
    </citation>
    <scope>NUCLEOTIDE SEQUENCE [LARGE SCALE GENOMIC DNA]</scope>
    <source>
        <strain evidence="2">DSM 45899</strain>
    </source>
</reference>
<dbReference type="AlphaFoldDB" id="A0A0S4QTG5"/>